<evidence type="ECO:0000256" key="2">
    <source>
        <dbReference type="HAMAP-Rule" id="MF_00683"/>
    </source>
</evidence>
<comment type="subcellular location">
    <subcellularLocation>
        <location evidence="2">Cytoplasm</location>
    </subcellularLocation>
</comment>
<dbReference type="AlphaFoldDB" id="A0A9X0R7P9"/>
<name>A0A9X0R7P9_VIBME</name>
<dbReference type="Pfam" id="PF04363">
    <property type="entry name" value="DUF496"/>
    <property type="match status" value="1"/>
</dbReference>
<accession>A0A9X0R7P9</accession>
<dbReference type="NCBIfam" id="NF003844">
    <property type="entry name" value="PRK05423.1"/>
    <property type="match status" value="1"/>
</dbReference>
<protein>
    <recommendedName>
        <fullName evidence="2">Pole-localizer protein TmaR</fullName>
    </recommendedName>
</protein>
<dbReference type="GO" id="GO:0032880">
    <property type="term" value="P:regulation of protein localization"/>
    <property type="evidence" value="ECO:0007669"/>
    <property type="project" value="UniProtKB-UniRule"/>
</dbReference>
<comment type="caution">
    <text evidence="3">The sequence shown here is derived from an EMBL/GenBank/DDBJ whole genome shotgun (WGS) entry which is preliminary data.</text>
</comment>
<dbReference type="OrthoDB" id="90485at2"/>
<evidence type="ECO:0000313" key="4">
    <source>
        <dbReference type="Proteomes" id="UP000615796"/>
    </source>
</evidence>
<reference evidence="3" key="1">
    <citation type="submission" date="2020-08" db="EMBL/GenBank/DDBJ databases">
        <title>Genome Sequencing and Pan-Genome Analysis of Migratory bird Vibrio Strains, Inner Mongolia.</title>
        <authorList>
            <person name="Zheng L."/>
        </authorList>
    </citation>
    <scope>NUCLEOTIDE SEQUENCE</scope>
    <source>
        <strain evidence="3">M13F</strain>
    </source>
</reference>
<proteinExistence type="inferred from homology"/>
<organism evidence="3 4">
    <name type="scientific">Vibrio metschnikovii</name>
    <dbReference type="NCBI Taxonomy" id="28172"/>
    <lineage>
        <taxon>Bacteria</taxon>
        <taxon>Pseudomonadati</taxon>
        <taxon>Pseudomonadota</taxon>
        <taxon>Gammaproteobacteria</taxon>
        <taxon>Vibrionales</taxon>
        <taxon>Vibrionaceae</taxon>
        <taxon>Vibrio</taxon>
    </lineage>
</organism>
<sequence length="109" mass="13002">MNSVFEIVSLARRKNKLKRELLDNEKKVRDNRKRVDLLENLVDYIKPDMTQEEIIEIVKNMKSDYEDRVDDHIIKSAEISKERRDISRRIRELTEQDKLMTQGGAKKSN</sequence>
<dbReference type="PANTHER" id="PTHR39591:SF1">
    <property type="entry name" value="UPF0265 PROTEIN YEEX"/>
    <property type="match status" value="1"/>
</dbReference>
<dbReference type="EMBL" id="JACRUP010000002">
    <property type="protein sequence ID" value="MBC5850366.1"/>
    <property type="molecule type" value="Genomic_DNA"/>
</dbReference>
<comment type="similarity">
    <text evidence="2">Belongs to the pole-localizer TmaR family.</text>
</comment>
<dbReference type="PIRSF" id="PIRSF028773">
    <property type="entry name" value="UCP028773"/>
    <property type="match status" value="1"/>
</dbReference>
<comment type="function">
    <text evidence="2">Pole-localizer protein involved in the regulation of several cellular processes.</text>
</comment>
<gene>
    <name evidence="2" type="primary">tmaR</name>
    <name evidence="3" type="ORF">H8Q88_05250</name>
</gene>
<keyword evidence="1 2" id="KW-0963">Cytoplasm</keyword>
<dbReference type="InterPro" id="IPR007458">
    <property type="entry name" value="DUF496"/>
</dbReference>
<dbReference type="GeneID" id="79889263"/>
<feature type="coiled-coil region" evidence="2">
    <location>
        <begin position="7"/>
        <end position="34"/>
    </location>
</feature>
<evidence type="ECO:0000256" key="1">
    <source>
        <dbReference type="ARBA" id="ARBA00022490"/>
    </source>
</evidence>
<dbReference type="PANTHER" id="PTHR39591">
    <property type="entry name" value="UPF0265 PROTEIN YEEX"/>
    <property type="match status" value="1"/>
</dbReference>
<dbReference type="HAMAP" id="MF_00683">
    <property type="entry name" value="UPF0265"/>
    <property type="match status" value="1"/>
</dbReference>
<dbReference type="GO" id="GO:0005829">
    <property type="term" value="C:cytosol"/>
    <property type="evidence" value="ECO:0007669"/>
    <property type="project" value="TreeGrafter"/>
</dbReference>
<dbReference type="RefSeq" id="WP_004396679.1">
    <property type="nucleotide sequence ID" value="NZ_CP046794.1"/>
</dbReference>
<evidence type="ECO:0000313" key="3">
    <source>
        <dbReference type="EMBL" id="MBC5850366.1"/>
    </source>
</evidence>
<dbReference type="Proteomes" id="UP000615796">
    <property type="component" value="Unassembled WGS sequence"/>
</dbReference>
<keyword evidence="2" id="KW-0175">Coiled coil</keyword>
<keyword evidence="4" id="KW-1185">Reference proteome</keyword>